<keyword evidence="3" id="KW-1185">Reference proteome</keyword>
<reference evidence="2 3" key="1">
    <citation type="submission" date="2020-02" db="EMBL/GenBank/DDBJ databases">
        <authorList>
            <person name="Ferguson B K."/>
        </authorList>
    </citation>
    <scope>NUCLEOTIDE SEQUENCE [LARGE SCALE GENOMIC DNA]</scope>
</reference>
<keyword evidence="1" id="KW-0812">Transmembrane</keyword>
<name>A0A6H5ICT7_9HYME</name>
<keyword evidence="1" id="KW-1133">Transmembrane helix</keyword>
<evidence type="ECO:0000256" key="1">
    <source>
        <dbReference type="SAM" id="Phobius"/>
    </source>
</evidence>
<protein>
    <submittedName>
        <fullName evidence="2">Uncharacterized protein</fullName>
    </submittedName>
</protein>
<evidence type="ECO:0000313" key="3">
    <source>
        <dbReference type="Proteomes" id="UP000479190"/>
    </source>
</evidence>
<gene>
    <name evidence="2" type="ORF">TBRA_LOCUS5078</name>
</gene>
<proteinExistence type="predicted"/>
<accession>A0A6H5ICT7</accession>
<dbReference type="AlphaFoldDB" id="A0A6H5ICT7"/>
<evidence type="ECO:0000313" key="2">
    <source>
        <dbReference type="EMBL" id="CAB0033159.1"/>
    </source>
</evidence>
<sequence length="339" mass="38638">MSSSSVITGNRCPSFLNDSDTSWYWPMSISCGSSPLTGTDCFALVLPVLFLRFVIPFYMLPILRIRLSRTRTREIYCGRLAKILLSVSDLRYSRNESRSARTRSIVSVVLIYLRACGCTGVLPCTNMLFLGNLGLRIRSNLRNNKPRFDFDRCMLQNSYQLITRTSPMNDRHSTIIIVQLSQSKSANSRRCSRCSHSVPLKQPLNISLVRLFLKRTTQIVRTSPRYTFFKITPKNTIATHEVDRAQPSGLPEQVISRTTLTSKNIRHPRGRRLPKRPSNNRSKNVKLHTVAEKLSIRSDGLAISLRLKSFSKRALKDDCSAVISYLARLRDLILRATKR</sequence>
<keyword evidence="1" id="KW-0472">Membrane</keyword>
<feature type="transmembrane region" description="Helical" evidence="1">
    <location>
        <begin position="42"/>
        <end position="63"/>
    </location>
</feature>
<dbReference type="EMBL" id="CADCXV010000700">
    <property type="protein sequence ID" value="CAB0033159.1"/>
    <property type="molecule type" value="Genomic_DNA"/>
</dbReference>
<organism evidence="2 3">
    <name type="scientific">Trichogramma brassicae</name>
    <dbReference type="NCBI Taxonomy" id="86971"/>
    <lineage>
        <taxon>Eukaryota</taxon>
        <taxon>Metazoa</taxon>
        <taxon>Ecdysozoa</taxon>
        <taxon>Arthropoda</taxon>
        <taxon>Hexapoda</taxon>
        <taxon>Insecta</taxon>
        <taxon>Pterygota</taxon>
        <taxon>Neoptera</taxon>
        <taxon>Endopterygota</taxon>
        <taxon>Hymenoptera</taxon>
        <taxon>Apocrita</taxon>
        <taxon>Proctotrupomorpha</taxon>
        <taxon>Chalcidoidea</taxon>
        <taxon>Trichogrammatidae</taxon>
        <taxon>Trichogramma</taxon>
    </lineage>
</organism>
<dbReference type="Proteomes" id="UP000479190">
    <property type="component" value="Unassembled WGS sequence"/>
</dbReference>